<dbReference type="GO" id="GO:0016671">
    <property type="term" value="F:oxidoreductase activity, acting on a sulfur group of donors, disulfide as acceptor"/>
    <property type="evidence" value="ECO:0007669"/>
    <property type="project" value="TreeGrafter"/>
</dbReference>
<dbReference type="InterPro" id="IPR036249">
    <property type="entry name" value="Thioredoxin-like_sf"/>
</dbReference>
<dbReference type="AlphaFoldDB" id="A0A0A1ZGC8"/>
<dbReference type="InterPro" id="IPR044241">
    <property type="entry name" value="TxlA/HCF164"/>
</dbReference>
<evidence type="ECO:0000313" key="2">
    <source>
        <dbReference type="EMBL" id="KGF88480.1"/>
    </source>
</evidence>
<comment type="caution">
    <text evidence="2">The sequence shown here is derived from an EMBL/GenBank/DDBJ whole genome shotgun (WGS) entry which is preliminary data.</text>
</comment>
<organism evidence="2 3">
    <name type="scientific">Prochlorococcus marinus str. GP2</name>
    <dbReference type="NCBI Taxonomy" id="59925"/>
    <lineage>
        <taxon>Bacteria</taxon>
        <taxon>Bacillati</taxon>
        <taxon>Cyanobacteriota</taxon>
        <taxon>Cyanophyceae</taxon>
        <taxon>Synechococcales</taxon>
        <taxon>Prochlorococcaceae</taxon>
        <taxon>Prochlorococcus</taxon>
    </lineage>
</organism>
<sequence>MEPELAFKNNKPTFLEFYAEWCEVCKEMAPEVSALKEKYEKDVNFVFLNVDNQKWGNYILKFGVNGIPQVNLFDRESNLKSTFIGKQDDSTIRKALADLEKEVESKEEIFNPEFSTIKVNKNNEINPRSHG</sequence>
<dbReference type="PROSITE" id="PS51352">
    <property type="entry name" value="THIOREDOXIN_2"/>
    <property type="match status" value="1"/>
</dbReference>
<gene>
    <name evidence="2" type="ORF">EU91_0413</name>
</gene>
<dbReference type="STRING" id="59925.EU91_0413"/>
<dbReference type="Proteomes" id="UP000030598">
    <property type="component" value="Unassembled WGS sequence"/>
</dbReference>
<accession>A0A0A1ZGC8</accession>
<dbReference type="RefSeq" id="WP_342503430.1">
    <property type="nucleotide sequence ID" value="NZ_JNAH01000003.1"/>
</dbReference>
<protein>
    <submittedName>
        <fullName evidence="2">Thioredoxin-like protein TxlA</fullName>
    </submittedName>
</protein>
<dbReference type="InterPro" id="IPR013766">
    <property type="entry name" value="Thioredoxin_domain"/>
</dbReference>
<dbReference type="eggNOG" id="COG0526">
    <property type="taxonomic scope" value="Bacteria"/>
</dbReference>
<dbReference type="PANTHER" id="PTHR47353:SF1">
    <property type="entry name" value="THIOREDOXIN-LIKE PROTEIN HCF164, CHLOROPLASTIC"/>
    <property type="match status" value="1"/>
</dbReference>
<proteinExistence type="predicted"/>
<dbReference type="EMBL" id="JNAH01000003">
    <property type="protein sequence ID" value="KGF88480.1"/>
    <property type="molecule type" value="Genomic_DNA"/>
</dbReference>
<name>A0A0A1ZGC8_PROMR</name>
<dbReference type="GO" id="GO:0010190">
    <property type="term" value="P:cytochrome b6f complex assembly"/>
    <property type="evidence" value="ECO:0007669"/>
    <property type="project" value="TreeGrafter"/>
</dbReference>
<dbReference type="SUPFAM" id="SSF52833">
    <property type="entry name" value="Thioredoxin-like"/>
    <property type="match status" value="1"/>
</dbReference>
<feature type="domain" description="Thioredoxin" evidence="1">
    <location>
        <begin position="1"/>
        <end position="101"/>
    </location>
</feature>
<evidence type="ECO:0000259" key="1">
    <source>
        <dbReference type="PROSITE" id="PS51352"/>
    </source>
</evidence>
<evidence type="ECO:0000313" key="3">
    <source>
        <dbReference type="Proteomes" id="UP000030598"/>
    </source>
</evidence>
<reference evidence="3" key="1">
    <citation type="journal article" date="2014" name="Sci. Data">
        <title>Genomes of diverse isolates of the marine cyanobacterium Prochlorococcus.</title>
        <authorList>
            <person name="Biller S."/>
            <person name="Berube P."/>
            <person name="Thompson J."/>
            <person name="Kelly L."/>
            <person name="Roggensack S."/>
            <person name="Awad L."/>
            <person name="Roache-Johnson K."/>
            <person name="Ding H."/>
            <person name="Giovannoni S.J."/>
            <person name="Moore L.R."/>
            <person name="Chisholm S.W."/>
        </authorList>
    </citation>
    <scope>NUCLEOTIDE SEQUENCE [LARGE SCALE GENOMIC DNA]</scope>
    <source>
        <strain evidence="3">GP2</strain>
    </source>
</reference>
<dbReference type="Pfam" id="PF00085">
    <property type="entry name" value="Thioredoxin"/>
    <property type="match status" value="1"/>
</dbReference>
<dbReference type="PANTHER" id="PTHR47353">
    <property type="entry name" value="THIOREDOXIN-LIKE PROTEIN HCF164, CHLOROPLASTIC"/>
    <property type="match status" value="1"/>
</dbReference>
<dbReference type="Gene3D" id="3.40.30.10">
    <property type="entry name" value="Glutaredoxin"/>
    <property type="match status" value="1"/>
</dbReference>